<dbReference type="OrthoDB" id="9799199at2"/>
<reference evidence="21" key="1">
    <citation type="submission" date="2016-12" db="EMBL/GenBank/DDBJ databases">
        <title>Draft Genome Sequences od Carboxydothermus pertinax and islandicus, Hydrogenogenic Carboxydotrophic Bacteria.</title>
        <authorList>
            <person name="Fukuyama Y."/>
            <person name="Ohmae K."/>
            <person name="Yoneda Y."/>
            <person name="Yoshida T."/>
            <person name="Sako Y."/>
        </authorList>
    </citation>
    <scope>NUCLEOTIDE SEQUENCE [LARGE SCALE GENOMIC DNA]</scope>
    <source>
        <strain evidence="21">Ug1</strain>
    </source>
</reference>
<evidence type="ECO:0000256" key="12">
    <source>
        <dbReference type="ARBA" id="ARBA00022695"/>
    </source>
</evidence>
<dbReference type="UniPathway" id="UPA00557">
    <property type="reaction ID" value="UER00614"/>
</dbReference>
<organism evidence="20 21">
    <name type="scientific">Carboxydothermus pertinax</name>
    <dbReference type="NCBI Taxonomy" id="870242"/>
    <lineage>
        <taxon>Bacteria</taxon>
        <taxon>Bacillati</taxon>
        <taxon>Bacillota</taxon>
        <taxon>Clostridia</taxon>
        <taxon>Thermoanaerobacterales</taxon>
        <taxon>Thermoanaerobacteraceae</taxon>
        <taxon>Carboxydothermus</taxon>
    </lineage>
</organism>
<dbReference type="GO" id="GO:0016024">
    <property type="term" value="P:CDP-diacylglycerol biosynthetic process"/>
    <property type="evidence" value="ECO:0007669"/>
    <property type="project" value="UniProtKB-UniPathway"/>
</dbReference>
<name>A0A1L8CX23_9THEO</name>
<evidence type="ECO:0000256" key="3">
    <source>
        <dbReference type="ARBA" id="ARBA00005119"/>
    </source>
</evidence>
<keyword evidence="12 18" id="KW-0548">Nucleotidyltransferase</keyword>
<evidence type="ECO:0000256" key="17">
    <source>
        <dbReference type="ARBA" id="ARBA00023264"/>
    </source>
</evidence>
<sequence>MLANRILTAIVAIPVFLAAGYYGGLYLKVLTGALALFGFFEINRMFAQKDIRLFTPLAYILLVFGFAGLMPIESLPYLFLTVTGIYFVIKYNKHNILEFFYTYTSLLYVFLFIFIYEIRETSAGFWLFLYYFLLIWANDTFAYFIGKKYGRRKIAPNLSPNKSIAGALGGFLGALLVSIIYGKYFLPTMYLTLLPLAFITIFVAQLGDFLESAIKRYAEVKDSGVILPGHGGVLDRFDGVLLSAPVFYYLFLTFYS</sequence>
<dbReference type="RefSeq" id="WP_075859883.1">
    <property type="nucleotide sequence ID" value="NZ_BDJK01000055.1"/>
</dbReference>
<evidence type="ECO:0000256" key="6">
    <source>
        <dbReference type="ARBA" id="ARBA00012487"/>
    </source>
</evidence>
<evidence type="ECO:0000256" key="7">
    <source>
        <dbReference type="ARBA" id="ARBA00019373"/>
    </source>
</evidence>
<keyword evidence="16" id="KW-0594">Phospholipid biosynthesis</keyword>
<feature type="transmembrane region" description="Helical" evidence="19">
    <location>
        <begin position="75"/>
        <end position="92"/>
    </location>
</feature>
<dbReference type="Proteomes" id="UP000187485">
    <property type="component" value="Unassembled WGS sequence"/>
</dbReference>
<protein>
    <recommendedName>
        <fullName evidence="7 18">Phosphatidate cytidylyltransferase</fullName>
        <ecNumber evidence="6 18">2.7.7.41</ecNumber>
    </recommendedName>
</protein>
<feature type="transmembrane region" description="Helical" evidence="19">
    <location>
        <begin position="99"/>
        <end position="118"/>
    </location>
</feature>
<evidence type="ECO:0000256" key="5">
    <source>
        <dbReference type="ARBA" id="ARBA00010185"/>
    </source>
</evidence>
<gene>
    <name evidence="20" type="ORF">cpu_19780</name>
</gene>
<dbReference type="EMBL" id="BDJK01000055">
    <property type="protein sequence ID" value="GAV23468.1"/>
    <property type="molecule type" value="Genomic_DNA"/>
</dbReference>
<evidence type="ECO:0000313" key="20">
    <source>
        <dbReference type="EMBL" id="GAV23468.1"/>
    </source>
</evidence>
<comment type="catalytic activity">
    <reaction evidence="1 18">
        <text>a 1,2-diacyl-sn-glycero-3-phosphate + CTP + H(+) = a CDP-1,2-diacyl-sn-glycerol + diphosphate</text>
        <dbReference type="Rhea" id="RHEA:16229"/>
        <dbReference type="ChEBI" id="CHEBI:15378"/>
        <dbReference type="ChEBI" id="CHEBI:33019"/>
        <dbReference type="ChEBI" id="CHEBI:37563"/>
        <dbReference type="ChEBI" id="CHEBI:58332"/>
        <dbReference type="ChEBI" id="CHEBI:58608"/>
        <dbReference type="EC" id="2.7.7.41"/>
    </reaction>
</comment>
<keyword evidence="21" id="KW-1185">Reference proteome</keyword>
<feature type="transmembrane region" description="Helical" evidence="19">
    <location>
        <begin position="164"/>
        <end position="182"/>
    </location>
</feature>
<evidence type="ECO:0000256" key="8">
    <source>
        <dbReference type="ARBA" id="ARBA00022475"/>
    </source>
</evidence>
<keyword evidence="15 19" id="KW-0472">Membrane</keyword>
<evidence type="ECO:0000256" key="1">
    <source>
        <dbReference type="ARBA" id="ARBA00001698"/>
    </source>
</evidence>
<proteinExistence type="inferred from homology"/>
<dbReference type="AlphaFoldDB" id="A0A1L8CX23"/>
<evidence type="ECO:0000256" key="11">
    <source>
        <dbReference type="ARBA" id="ARBA00022692"/>
    </source>
</evidence>
<evidence type="ECO:0000256" key="10">
    <source>
        <dbReference type="ARBA" id="ARBA00022679"/>
    </source>
</evidence>
<feature type="transmembrane region" description="Helical" evidence="19">
    <location>
        <begin position="188"/>
        <end position="207"/>
    </location>
</feature>
<comment type="pathway">
    <text evidence="4">Lipid metabolism.</text>
</comment>
<evidence type="ECO:0000256" key="2">
    <source>
        <dbReference type="ARBA" id="ARBA00004651"/>
    </source>
</evidence>
<keyword evidence="9" id="KW-0444">Lipid biosynthesis</keyword>
<keyword evidence="8" id="KW-1003">Cell membrane</keyword>
<feature type="transmembrane region" description="Helical" evidence="19">
    <location>
        <begin position="6"/>
        <end position="39"/>
    </location>
</feature>
<evidence type="ECO:0000256" key="19">
    <source>
        <dbReference type="SAM" id="Phobius"/>
    </source>
</evidence>
<evidence type="ECO:0000256" key="16">
    <source>
        <dbReference type="ARBA" id="ARBA00023209"/>
    </source>
</evidence>
<keyword evidence="17" id="KW-1208">Phospholipid metabolism</keyword>
<dbReference type="PROSITE" id="PS01315">
    <property type="entry name" value="CDS"/>
    <property type="match status" value="1"/>
</dbReference>
<accession>A0A1L8CX23</accession>
<comment type="caution">
    <text evidence="20">The sequence shown here is derived from an EMBL/GenBank/DDBJ whole genome shotgun (WGS) entry which is preliminary data.</text>
</comment>
<feature type="transmembrane region" description="Helical" evidence="19">
    <location>
        <begin position="124"/>
        <end position="144"/>
    </location>
</feature>
<evidence type="ECO:0000256" key="13">
    <source>
        <dbReference type="ARBA" id="ARBA00022989"/>
    </source>
</evidence>
<evidence type="ECO:0000256" key="18">
    <source>
        <dbReference type="RuleBase" id="RU003938"/>
    </source>
</evidence>
<comment type="subcellular location">
    <subcellularLocation>
        <location evidence="2">Cell membrane</location>
        <topology evidence="2">Multi-pass membrane protein</topology>
    </subcellularLocation>
</comment>
<dbReference type="STRING" id="870242.cpu_19780"/>
<dbReference type="GO" id="GO:0005886">
    <property type="term" value="C:plasma membrane"/>
    <property type="evidence" value="ECO:0007669"/>
    <property type="project" value="UniProtKB-SubCell"/>
</dbReference>
<dbReference type="Pfam" id="PF01148">
    <property type="entry name" value="CTP_transf_1"/>
    <property type="match status" value="1"/>
</dbReference>
<comment type="pathway">
    <text evidence="3 18">Phospholipid metabolism; CDP-diacylglycerol biosynthesis; CDP-diacylglycerol from sn-glycerol 3-phosphate: step 3/3.</text>
</comment>
<keyword evidence="14" id="KW-0443">Lipid metabolism</keyword>
<dbReference type="InterPro" id="IPR000374">
    <property type="entry name" value="PC_trans"/>
</dbReference>
<dbReference type="PANTHER" id="PTHR46382:SF1">
    <property type="entry name" value="PHOSPHATIDATE CYTIDYLYLTRANSFERASE"/>
    <property type="match status" value="1"/>
</dbReference>
<evidence type="ECO:0000313" key="21">
    <source>
        <dbReference type="Proteomes" id="UP000187485"/>
    </source>
</evidence>
<keyword evidence="13 19" id="KW-1133">Transmembrane helix</keyword>
<dbReference type="PANTHER" id="PTHR46382">
    <property type="entry name" value="PHOSPHATIDATE CYTIDYLYLTRANSFERASE"/>
    <property type="match status" value="1"/>
</dbReference>
<keyword evidence="10 18" id="KW-0808">Transferase</keyword>
<evidence type="ECO:0000256" key="14">
    <source>
        <dbReference type="ARBA" id="ARBA00023098"/>
    </source>
</evidence>
<dbReference type="GO" id="GO:0004605">
    <property type="term" value="F:phosphatidate cytidylyltransferase activity"/>
    <property type="evidence" value="ECO:0007669"/>
    <property type="project" value="UniProtKB-EC"/>
</dbReference>
<dbReference type="EC" id="2.7.7.41" evidence="6 18"/>
<evidence type="ECO:0000256" key="9">
    <source>
        <dbReference type="ARBA" id="ARBA00022516"/>
    </source>
</evidence>
<evidence type="ECO:0000256" key="4">
    <source>
        <dbReference type="ARBA" id="ARBA00005189"/>
    </source>
</evidence>
<evidence type="ECO:0000256" key="15">
    <source>
        <dbReference type="ARBA" id="ARBA00023136"/>
    </source>
</evidence>
<keyword evidence="11 18" id="KW-0812">Transmembrane</keyword>
<comment type="similarity">
    <text evidence="5 18">Belongs to the CDS family.</text>
</comment>